<dbReference type="Gene3D" id="3.30.420.10">
    <property type="entry name" value="Ribonuclease H-like superfamily/Ribonuclease H"/>
    <property type="match status" value="1"/>
</dbReference>
<name>A0AA89BHH8_9ASTE</name>
<evidence type="ECO:0000256" key="1">
    <source>
        <dbReference type="SAM" id="MobiDB-lite"/>
    </source>
</evidence>
<evidence type="ECO:0000313" key="3">
    <source>
        <dbReference type="EMBL" id="KAK3032041.1"/>
    </source>
</evidence>
<dbReference type="PANTHER" id="PTHR48475:SF2">
    <property type="entry name" value="RIBONUCLEASE H"/>
    <property type="match status" value="1"/>
</dbReference>
<dbReference type="AlphaFoldDB" id="A0AA89BHH8"/>
<dbReference type="EMBL" id="JAVXUP010000283">
    <property type="protein sequence ID" value="KAK3032041.1"/>
    <property type="molecule type" value="Genomic_DNA"/>
</dbReference>
<keyword evidence="4" id="KW-1185">Reference proteome</keyword>
<feature type="compositionally biased region" description="Basic and acidic residues" evidence="1">
    <location>
        <begin position="42"/>
        <end position="62"/>
    </location>
</feature>
<feature type="compositionally biased region" description="Basic and acidic residues" evidence="1">
    <location>
        <begin position="89"/>
        <end position="100"/>
    </location>
</feature>
<proteinExistence type="predicted"/>
<evidence type="ECO:0000259" key="2">
    <source>
        <dbReference type="Pfam" id="PF03732"/>
    </source>
</evidence>
<dbReference type="Proteomes" id="UP001188597">
    <property type="component" value="Unassembled WGS sequence"/>
</dbReference>
<dbReference type="InterPro" id="IPR005162">
    <property type="entry name" value="Retrotrans_gag_dom"/>
</dbReference>
<dbReference type="InterPro" id="IPR012337">
    <property type="entry name" value="RNaseH-like_sf"/>
</dbReference>
<dbReference type="GO" id="GO:0003676">
    <property type="term" value="F:nucleic acid binding"/>
    <property type="evidence" value="ECO:0007669"/>
    <property type="project" value="InterPro"/>
</dbReference>
<organism evidence="3 4">
    <name type="scientific">Escallonia herrerae</name>
    <dbReference type="NCBI Taxonomy" id="1293975"/>
    <lineage>
        <taxon>Eukaryota</taxon>
        <taxon>Viridiplantae</taxon>
        <taxon>Streptophyta</taxon>
        <taxon>Embryophyta</taxon>
        <taxon>Tracheophyta</taxon>
        <taxon>Spermatophyta</taxon>
        <taxon>Magnoliopsida</taxon>
        <taxon>eudicotyledons</taxon>
        <taxon>Gunneridae</taxon>
        <taxon>Pentapetalae</taxon>
        <taxon>asterids</taxon>
        <taxon>campanulids</taxon>
        <taxon>Escalloniales</taxon>
        <taxon>Escalloniaceae</taxon>
        <taxon>Escallonia</taxon>
    </lineage>
</organism>
<dbReference type="InterPro" id="IPR036397">
    <property type="entry name" value="RNaseH_sf"/>
</dbReference>
<evidence type="ECO:0000313" key="4">
    <source>
        <dbReference type="Proteomes" id="UP001188597"/>
    </source>
</evidence>
<dbReference type="PANTHER" id="PTHR48475">
    <property type="entry name" value="RIBONUCLEASE H"/>
    <property type="match status" value="1"/>
</dbReference>
<dbReference type="SUPFAM" id="SSF53098">
    <property type="entry name" value="Ribonuclease H-like"/>
    <property type="match status" value="1"/>
</dbReference>
<sequence length="333" mass="37999">MAVDPPSTHHSHLDPSDLCLRLTSRSSYGRKYRSTAYPTFNPKEKGGEHTTRSGSCYRRDPSAEDSTDSSPEQVARVETPRRSIHRKRTPESRSQERDSWKIVPRYPSPEQSPPREESGYPTGDLGEHVYLFETNMLLLQVSDAVTCRAFPTTLRKAAHAWFKSLQPRSIYSYGQLSDLFQKHFENKIVRISSNLKEDTKLKPVNLLRTYADVFAWTAADMPEINLETENMNRSILQGLKKKLDEAKGIWVDELPKVLWAYRTTPHSVTGETPFLLYYGTEAMLPVEIGVPTMGALHFNEVGLRANLDLVEEARTQAHELSVAIKQRVARYYN</sequence>
<gene>
    <name evidence="3" type="ORF">RJ639_035478</name>
</gene>
<reference evidence="3" key="1">
    <citation type="submission" date="2022-12" db="EMBL/GenBank/DDBJ databases">
        <title>Draft genome assemblies for two species of Escallonia (Escalloniales).</title>
        <authorList>
            <person name="Chanderbali A."/>
            <person name="Dervinis C."/>
            <person name="Anghel I."/>
            <person name="Soltis D."/>
            <person name="Soltis P."/>
            <person name="Zapata F."/>
        </authorList>
    </citation>
    <scope>NUCLEOTIDE SEQUENCE</scope>
    <source>
        <strain evidence="3">UCBG64.0493</strain>
        <tissue evidence="3">Leaf</tissue>
    </source>
</reference>
<accession>A0AA89BHH8</accession>
<comment type="caution">
    <text evidence="3">The sequence shown here is derived from an EMBL/GenBank/DDBJ whole genome shotgun (WGS) entry which is preliminary data.</text>
</comment>
<feature type="domain" description="Retrotransposon gag" evidence="2">
    <location>
        <begin position="149"/>
        <end position="240"/>
    </location>
</feature>
<dbReference type="Pfam" id="PF03732">
    <property type="entry name" value="Retrotrans_gag"/>
    <property type="match status" value="1"/>
</dbReference>
<protein>
    <recommendedName>
        <fullName evidence="2">Retrotransposon gag domain-containing protein</fullName>
    </recommendedName>
</protein>
<feature type="region of interest" description="Disordered" evidence="1">
    <location>
        <begin position="1"/>
        <end position="122"/>
    </location>
</feature>